<evidence type="ECO:0000313" key="8">
    <source>
        <dbReference type="EMBL" id="CUR53126.1"/>
    </source>
</evidence>
<dbReference type="PANTHER" id="PTHR32432">
    <property type="entry name" value="CELL DIVISION PROTEIN FTSA-RELATED"/>
    <property type="match status" value="1"/>
</dbReference>
<sequence>MISTIKKNLITGLEIGATKISILIGEILEKNHITIIGFGTASTRGICKGIINNLEELVQCIKKAIYKAETMANCKIKHIYLAISNAEINCQNEIGIVPILSEEITKKDVQNVIKTAKSVRIQNNHHILHVIPQDYEIDHQKGIQNPIGLSGMRMKANVHLITGDNHIKKNIIKAIEKCNLQVKKVIFSGLASSEAILTQEEKNSGVCLVDIGGDIMDINIYKNGTLRHSAVIPYAGNLVTHDIAYAFSISFTEAEKIKIKYGSLISSLLDSSETFEIPRPHEKKVQNFHKNSLVEIIEPRYLELLNLINTEIQKVTTVKNNSIKNFQLNSGIIFTGGASKIKNLNMFSEKFLNNKVQIRKSQNISEIPQEIFSPEYSTTIGLLICGKNDQKFNLRELKKPGLFMKWFNKINNWFKKEF</sequence>
<keyword evidence="2 5" id="KW-0132">Cell division</keyword>
<dbReference type="STRING" id="98804.BTSPAZIEG_0147"/>
<comment type="subcellular location">
    <subcellularLocation>
        <location evidence="5">Cell membrane</location>
        <topology evidence="5">Peripheral membrane protein</topology>
        <orientation evidence="5">Cytoplasmic side</orientation>
    </subcellularLocation>
    <text evidence="5">Localizes to the Z ring in an FtsZ-dependent manner. Targeted to the membrane through a conserved C-terminal amphipathic helix.</text>
</comment>
<dbReference type="GO" id="GO:0032153">
    <property type="term" value="C:cell division site"/>
    <property type="evidence" value="ECO:0007669"/>
    <property type="project" value="UniProtKB-UniRule"/>
</dbReference>
<evidence type="ECO:0000256" key="1">
    <source>
        <dbReference type="ARBA" id="ARBA00022475"/>
    </source>
</evidence>
<proteinExistence type="inferred from homology"/>
<dbReference type="GO" id="GO:0009898">
    <property type="term" value="C:cytoplasmic side of plasma membrane"/>
    <property type="evidence" value="ECO:0007669"/>
    <property type="project" value="UniProtKB-UniRule"/>
</dbReference>
<evidence type="ECO:0000256" key="4">
    <source>
        <dbReference type="ARBA" id="ARBA00023306"/>
    </source>
</evidence>
<organism evidence="8 9">
    <name type="scientific">Buchnera aphidicola subsp. Tuberolachnus salignus</name>
    <dbReference type="NCBI Taxonomy" id="98804"/>
    <lineage>
        <taxon>Bacteria</taxon>
        <taxon>Pseudomonadati</taxon>
        <taxon>Pseudomonadota</taxon>
        <taxon>Gammaproteobacteria</taxon>
        <taxon>Enterobacterales</taxon>
        <taxon>Erwiniaceae</taxon>
        <taxon>Buchnera</taxon>
    </lineage>
</organism>
<dbReference type="SUPFAM" id="SSF53067">
    <property type="entry name" value="Actin-like ATPase domain"/>
    <property type="match status" value="2"/>
</dbReference>
<name>A0A160SYX5_BUCTT</name>
<accession>A0A160SYX5</accession>
<evidence type="ECO:0000256" key="3">
    <source>
        <dbReference type="ARBA" id="ARBA00023136"/>
    </source>
</evidence>
<dbReference type="PIRSF" id="PIRSF003101">
    <property type="entry name" value="FtsA"/>
    <property type="match status" value="1"/>
</dbReference>
<dbReference type="GO" id="GO:0043093">
    <property type="term" value="P:FtsZ-dependent cytokinesis"/>
    <property type="evidence" value="ECO:0007669"/>
    <property type="project" value="UniProtKB-UniRule"/>
</dbReference>
<keyword evidence="4 5" id="KW-0131">Cell cycle</keyword>
<keyword evidence="3 5" id="KW-0472">Membrane</keyword>
<dbReference type="InterPro" id="IPR043129">
    <property type="entry name" value="ATPase_NBD"/>
</dbReference>
<dbReference type="InterPro" id="IPR020823">
    <property type="entry name" value="Cell_div_FtsA"/>
</dbReference>
<keyword evidence="1 5" id="KW-1003">Cell membrane</keyword>
<dbReference type="InterPro" id="IPR003494">
    <property type="entry name" value="SHS2_FtsA"/>
</dbReference>
<dbReference type="Gene3D" id="3.30.1490.110">
    <property type="match status" value="1"/>
</dbReference>
<dbReference type="SMART" id="SM00842">
    <property type="entry name" value="FtsA"/>
    <property type="match status" value="1"/>
</dbReference>
<dbReference type="OrthoDB" id="9810567at2"/>
<evidence type="ECO:0000313" key="9">
    <source>
        <dbReference type="Proteomes" id="UP000243633"/>
    </source>
</evidence>
<evidence type="ECO:0000259" key="7">
    <source>
        <dbReference type="SMART" id="SM00842"/>
    </source>
</evidence>
<evidence type="ECO:0000256" key="6">
    <source>
        <dbReference type="PIRNR" id="PIRNR003101"/>
    </source>
</evidence>
<dbReference type="FunFam" id="3.30.1490.110:FF:000001">
    <property type="entry name" value="Cell division protein FtsA"/>
    <property type="match status" value="1"/>
</dbReference>
<dbReference type="CDD" id="cd24048">
    <property type="entry name" value="ASKHA_NBD_FtsA"/>
    <property type="match status" value="1"/>
</dbReference>
<comment type="subunit">
    <text evidence="5">Self-interacts. Interacts with FtsZ.</text>
</comment>
<evidence type="ECO:0000256" key="2">
    <source>
        <dbReference type="ARBA" id="ARBA00022618"/>
    </source>
</evidence>
<dbReference type="PATRIC" id="fig|98804.3.peg.140"/>
<keyword evidence="9" id="KW-1185">Reference proteome</keyword>
<dbReference type="NCBIfam" id="TIGR01174">
    <property type="entry name" value="ftsA"/>
    <property type="match status" value="1"/>
</dbReference>
<dbReference type="Pfam" id="PF14450">
    <property type="entry name" value="FtsA"/>
    <property type="match status" value="1"/>
</dbReference>
<comment type="function">
    <text evidence="5 6">Cell division protein that is involved in the assembly of the Z ring. May serve as a membrane anchor for the Z ring.</text>
</comment>
<dbReference type="EMBL" id="LN890285">
    <property type="protein sequence ID" value="CUR53126.1"/>
    <property type="molecule type" value="Genomic_DNA"/>
</dbReference>
<gene>
    <name evidence="5 8" type="primary">ftsA</name>
    <name evidence="8" type="ORF">BTSPAZIEG_0147</name>
</gene>
<protein>
    <recommendedName>
        <fullName evidence="5 6">Cell division protein FtsA</fullName>
    </recommendedName>
</protein>
<dbReference type="RefSeq" id="WP_075472498.1">
    <property type="nucleotide sequence ID" value="NZ_CP135003.1"/>
</dbReference>
<evidence type="ECO:0000256" key="5">
    <source>
        <dbReference type="HAMAP-Rule" id="MF_02033"/>
    </source>
</evidence>
<dbReference type="Pfam" id="PF02491">
    <property type="entry name" value="SHS2_FTSA"/>
    <property type="match status" value="1"/>
</dbReference>
<dbReference type="Gene3D" id="3.30.420.40">
    <property type="match status" value="1"/>
</dbReference>
<dbReference type="Proteomes" id="UP000243633">
    <property type="component" value="Chromosome 1"/>
</dbReference>
<dbReference type="HAMAP" id="MF_02033">
    <property type="entry name" value="FtsA"/>
    <property type="match status" value="1"/>
</dbReference>
<dbReference type="PANTHER" id="PTHR32432:SF4">
    <property type="entry name" value="CELL DIVISION PROTEIN FTSA"/>
    <property type="match status" value="1"/>
</dbReference>
<dbReference type="InterPro" id="IPR050696">
    <property type="entry name" value="FtsA/MreB"/>
</dbReference>
<feature type="domain" description="SHS2" evidence="7">
    <location>
        <begin position="10"/>
        <end position="196"/>
    </location>
</feature>
<dbReference type="NCBIfam" id="NF007009">
    <property type="entry name" value="PRK09472.1"/>
    <property type="match status" value="1"/>
</dbReference>
<reference evidence="9" key="1">
    <citation type="submission" date="2015-10" db="EMBL/GenBank/DDBJ databases">
        <authorList>
            <person name="Manzano-Marin A."/>
            <person name="Manzano-Marin A."/>
        </authorList>
    </citation>
    <scope>NUCLEOTIDE SEQUENCE [LARGE SCALE GENOMIC DNA]</scope>
    <source>
        <strain evidence="9">BTs</strain>
    </source>
</reference>
<comment type="similarity">
    <text evidence="5 6">Belongs to the FtsA/MreB family.</text>
</comment>
<dbReference type="AlphaFoldDB" id="A0A160SYX5"/>